<dbReference type="RefSeq" id="XP_012913231.1">
    <property type="nucleotide sequence ID" value="XM_013057777.1"/>
</dbReference>
<feature type="signal peptide" evidence="2">
    <location>
        <begin position="1"/>
        <end position="21"/>
    </location>
</feature>
<keyword evidence="3" id="KW-1185">Reference proteome</keyword>
<name>A0A8U0NV19_MUSPF</name>
<dbReference type="Proteomes" id="UP000000715">
    <property type="component" value="Unplaced"/>
</dbReference>
<keyword evidence="2" id="KW-0732">Signal</keyword>
<feature type="region of interest" description="Disordered" evidence="1">
    <location>
        <begin position="175"/>
        <end position="206"/>
    </location>
</feature>
<evidence type="ECO:0000256" key="1">
    <source>
        <dbReference type="SAM" id="MobiDB-lite"/>
    </source>
</evidence>
<accession>A0A8U0NV19</accession>
<proteinExistence type="predicted"/>
<protein>
    <submittedName>
        <fullName evidence="4">Uncharacterized protein LOC101670167 isoform X1</fullName>
    </submittedName>
</protein>
<evidence type="ECO:0000313" key="3">
    <source>
        <dbReference type="Proteomes" id="UP000000715"/>
    </source>
</evidence>
<feature type="region of interest" description="Disordered" evidence="1">
    <location>
        <begin position="338"/>
        <end position="357"/>
    </location>
</feature>
<dbReference type="GeneID" id="101670167"/>
<gene>
    <name evidence="4" type="primary">LOC101670167</name>
</gene>
<organism evidence="3 4">
    <name type="scientific">Mustela putorius furo</name>
    <name type="common">European domestic ferret</name>
    <name type="synonym">Mustela furo</name>
    <dbReference type="NCBI Taxonomy" id="9669"/>
    <lineage>
        <taxon>Eukaryota</taxon>
        <taxon>Metazoa</taxon>
        <taxon>Chordata</taxon>
        <taxon>Craniata</taxon>
        <taxon>Vertebrata</taxon>
        <taxon>Euteleostomi</taxon>
        <taxon>Mammalia</taxon>
        <taxon>Eutheria</taxon>
        <taxon>Laurasiatheria</taxon>
        <taxon>Carnivora</taxon>
        <taxon>Caniformia</taxon>
        <taxon>Musteloidea</taxon>
        <taxon>Mustelidae</taxon>
        <taxon>Mustelinae</taxon>
        <taxon>Mustela</taxon>
    </lineage>
</organism>
<evidence type="ECO:0000313" key="4">
    <source>
        <dbReference type="RefSeq" id="XP_012913231.1"/>
    </source>
</evidence>
<evidence type="ECO:0000256" key="2">
    <source>
        <dbReference type="SAM" id="SignalP"/>
    </source>
</evidence>
<reference evidence="4" key="1">
    <citation type="submission" date="2025-08" db="UniProtKB">
        <authorList>
            <consortium name="RefSeq"/>
        </authorList>
    </citation>
    <scope>IDENTIFICATION</scope>
    <source>
        <tissue evidence="4">Brain</tissue>
    </source>
</reference>
<sequence>MLISARLWLLTPAQGPTFVLASSWGSHLPLRTQAEVYVEPSPPWGASCLGRPAAPSRPKGCCLKSSRVSELSQFSSLSWQSHQLLGRARALPPGPVTKRPVWTQGQIRRQVSGHQGTGVVQQKPLVFIYCKTERHSGMSGWLGSEMCLDSHPQHPVTPTLKEQMTLTTMGLRRAMWKKADRQPETPAWETPSPLPPSSPQNVSKKQTILSDSRNLKAHLSQPLCDPDSYKTYFKHRFSVFLSHTCTRTANLLTRYLQRASYLEGDAGHQRESFVHSANICGVPPMGQSCPAGLFQVTETEREGWVLRRGERGSCWATLPPPCLRCIFGRLSAVSREGGGVGGGAERRGIQDTTASGPQACRGDLEEHVSAGSHVDKVGHIWSMSQPHRSG</sequence>
<dbReference type="AlphaFoldDB" id="A0A8U0NV19"/>
<feature type="chain" id="PRO_5035782709" evidence="2">
    <location>
        <begin position="22"/>
        <end position="390"/>
    </location>
</feature>